<feature type="compositionally biased region" description="Low complexity" evidence="1">
    <location>
        <begin position="345"/>
        <end position="356"/>
    </location>
</feature>
<keyword evidence="3" id="KW-1185">Reference proteome</keyword>
<evidence type="ECO:0000313" key="2">
    <source>
        <dbReference type="EMBL" id="PNH07382.1"/>
    </source>
</evidence>
<dbReference type="Proteomes" id="UP000236333">
    <property type="component" value="Unassembled WGS sequence"/>
</dbReference>
<feature type="region of interest" description="Disordered" evidence="1">
    <location>
        <begin position="163"/>
        <end position="246"/>
    </location>
</feature>
<evidence type="ECO:0000313" key="3">
    <source>
        <dbReference type="Proteomes" id="UP000236333"/>
    </source>
</evidence>
<organism evidence="2 3">
    <name type="scientific">Tetrabaena socialis</name>
    <dbReference type="NCBI Taxonomy" id="47790"/>
    <lineage>
        <taxon>Eukaryota</taxon>
        <taxon>Viridiplantae</taxon>
        <taxon>Chlorophyta</taxon>
        <taxon>core chlorophytes</taxon>
        <taxon>Chlorophyceae</taxon>
        <taxon>CS clade</taxon>
        <taxon>Chlamydomonadales</taxon>
        <taxon>Tetrabaenaceae</taxon>
        <taxon>Tetrabaena</taxon>
    </lineage>
</organism>
<accession>A0A2J8A4B9</accession>
<proteinExistence type="predicted"/>
<evidence type="ECO:0000256" key="1">
    <source>
        <dbReference type="SAM" id="MobiDB-lite"/>
    </source>
</evidence>
<gene>
    <name evidence="2" type="ORF">TSOC_006169</name>
</gene>
<dbReference type="EMBL" id="PGGS01000183">
    <property type="protein sequence ID" value="PNH07382.1"/>
    <property type="molecule type" value="Genomic_DNA"/>
</dbReference>
<dbReference type="AlphaFoldDB" id="A0A2J8A4B9"/>
<protein>
    <submittedName>
        <fullName evidence="2">Uncharacterized protein</fullName>
    </submittedName>
</protein>
<reference evidence="2 3" key="1">
    <citation type="journal article" date="2017" name="Mol. Biol. Evol.">
        <title>The 4-celled Tetrabaena socialis nuclear genome reveals the essential components for genetic control of cell number at the origin of multicellularity in the volvocine lineage.</title>
        <authorList>
            <person name="Featherston J."/>
            <person name="Arakaki Y."/>
            <person name="Hanschen E.R."/>
            <person name="Ferris P.J."/>
            <person name="Michod R.E."/>
            <person name="Olson B.J.S.C."/>
            <person name="Nozaki H."/>
            <person name="Durand P.M."/>
        </authorList>
    </citation>
    <scope>NUCLEOTIDE SEQUENCE [LARGE SCALE GENOMIC DNA]</scope>
    <source>
        <strain evidence="2 3">NIES-571</strain>
    </source>
</reference>
<feature type="compositionally biased region" description="Low complexity" evidence="1">
    <location>
        <begin position="163"/>
        <end position="222"/>
    </location>
</feature>
<name>A0A2J8A4B9_9CHLO</name>
<feature type="region of interest" description="Disordered" evidence="1">
    <location>
        <begin position="345"/>
        <end position="365"/>
    </location>
</feature>
<dbReference type="OrthoDB" id="551766at2759"/>
<sequence>MLSLLATPMARPSVLPTPVSRICGLSARQFPIPRAAASATLTEPIDQDVETHSHSNIVAFPREASVAPLKPAVAQDSLEGPASSGHDFVDLIGLDDSTVLSRLQDAVTYRVLVGGASSPTREGVPLAAAGAFNLKQLKSYRDNVTRNCAPTVARGFAAAAKSAGHVLGQRSTSPQTPQQAQQSRSQQQAQQPPPQQSLRQRLLAEQQQRRPGTPAATLALTAHSHHRSKQQQGQQQQALSNPAAQVHADGRASVLFAIPRPITSARSRAAAVAAETQWALPPSQPTPAAAAAVAASSAAADKSVAADEVLGAELRQVAAAAALRAAACPEASAVVARRRRGSRGAGQAAVASAGRQPGSAGAAWI</sequence>
<comment type="caution">
    <text evidence="2">The sequence shown here is derived from an EMBL/GenBank/DDBJ whole genome shotgun (WGS) entry which is preliminary data.</text>
</comment>